<evidence type="ECO:0008006" key="4">
    <source>
        <dbReference type="Google" id="ProtNLM"/>
    </source>
</evidence>
<gene>
    <name evidence="2" type="ORF">BS47DRAFT_806649</name>
</gene>
<feature type="chain" id="PRO_5040144438" description="Secreted protein" evidence="1">
    <location>
        <begin position="23"/>
        <end position="120"/>
    </location>
</feature>
<name>A0A9P6DLQ2_9AGAM</name>
<dbReference type="AlphaFoldDB" id="A0A9P6DLQ2"/>
<evidence type="ECO:0000313" key="3">
    <source>
        <dbReference type="Proteomes" id="UP000886523"/>
    </source>
</evidence>
<keyword evidence="3" id="KW-1185">Reference proteome</keyword>
<reference evidence="2" key="1">
    <citation type="journal article" date="2020" name="Nat. Commun.">
        <title>Large-scale genome sequencing of mycorrhizal fungi provides insights into the early evolution of symbiotic traits.</title>
        <authorList>
            <person name="Miyauchi S."/>
            <person name="Kiss E."/>
            <person name="Kuo A."/>
            <person name="Drula E."/>
            <person name="Kohler A."/>
            <person name="Sanchez-Garcia M."/>
            <person name="Morin E."/>
            <person name="Andreopoulos B."/>
            <person name="Barry K.W."/>
            <person name="Bonito G."/>
            <person name="Buee M."/>
            <person name="Carver A."/>
            <person name="Chen C."/>
            <person name="Cichocki N."/>
            <person name="Clum A."/>
            <person name="Culley D."/>
            <person name="Crous P.W."/>
            <person name="Fauchery L."/>
            <person name="Girlanda M."/>
            <person name="Hayes R.D."/>
            <person name="Keri Z."/>
            <person name="LaButti K."/>
            <person name="Lipzen A."/>
            <person name="Lombard V."/>
            <person name="Magnuson J."/>
            <person name="Maillard F."/>
            <person name="Murat C."/>
            <person name="Nolan M."/>
            <person name="Ohm R.A."/>
            <person name="Pangilinan J."/>
            <person name="Pereira M.F."/>
            <person name="Perotto S."/>
            <person name="Peter M."/>
            <person name="Pfister S."/>
            <person name="Riley R."/>
            <person name="Sitrit Y."/>
            <person name="Stielow J.B."/>
            <person name="Szollosi G."/>
            <person name="Zifcakova L."/>
            <person name="Stursova M."/>
            <person name="Spatafora J.W."/>
            <person name="Tedersoo L."/>
            <person name="Vaario L.M."/>
            <person name="Yamada A."/>
            <person name="Yan M."/>
            <person name="Wang P."/>
            <person name="Xu J."/>
            <person name="Bruns T."/>
            <person name="Baldrian P."/>
            <person name="Vilgalys R."/>
            <person name="Dunand C."/>
            <person name="Henrissat B."/>
            <person name="Grigoriev I.V."/>
            <person name="Hibbett D."/>
            <person name="Nagy L.G."/>
            <person name="Martin F.M."/>
        </authorList>
    </citation>
    <scope>NUCLEOTIDE SEQUENCE</scope>
    <source>
        <strain evidence="2">UP504</strain>
    </source>
</reference>
<protein>
    <recommendedName>
        <fullName evidence="4">Secreted protein</fullName>
    </recommendedName>
</protein>
<proteinExistence type="predicted"/>
<organism evidence="2 3">
    <name type="scientific">Hydnum rufescens UP504</name>
    <dbReference type="NCBI Taxonomy" id="1448309"/>
    <lineage>
        <taxon>Eukaryota</taxon>
        <taxon>Fungi</taxon>
        <taxon>Dikarya</taxon>
        <taxon>Basidiomycota</taxon>
        <taxon>Agaricomycotina</taxon>
        <taxon>Agaricomycetes</taxon>
        <taxon>Cantharellales</taxon>
        <taxon>Hydnaceae</taxon>
        <taxon>Hydnum</taxon>
    </lineage>
</organism>
<dbReference type="Proteomes" id="UP000886523">
    <property type="component" value="Unassembled WGS sequence"/>
</dbReference>
<evidence type="ECO:0000313" key="2">
    <source>
        <dbReference type="EMBL" id="KAF9503454.1"/>
    </source>
</evidence>
<sequence length="120" mass="13133">MPYHHAPALLGCGALLTSPALSVFPFFACTGCRVGNCHNDDGGIAPVAVTLSSLFHSQVHRSWPRCSCVGESKQTNRETKSKLPLRAVITFTGSLRSFRVLYGVYVRRSRRPGVAENWLS</sequence>
<evidence type="ECO:0000256" key="1">
    <source>
        <dbReference type="SAM" id="SignalP"/>
    </source>
</evidence>
<feature type="signal peptide" evidence="1">
    <location>
        <begin position="1"/>
        <end position="22"/>
    </location>
</feature>
<keyword evidence="1" id="KW-0732">Signal</keyword>
<dbReference type="EMBL" id="MU129355">
    <property type="protein sequence ID" value="KAF9503454.1"/>
    <property type="molecule type" value="Genomic_DNA"/>
</dbReference>
<accession>A0A9P6DLQ2</accession>
<comment type="caution">
    <text evidence="2">The sequence shown here is derived from an EMBL/GenBank/DDBJ whole genome shotgun (WGS) entry which is preliminary data.</text>
</comment>